<dbReference type="Pfam" id="PF00171">
    <property type="entry name" value="Aldedh"/>
    <property type="match status" value="1"/>
</dbReference>
<gene>
    <name evidence="3" type="ORF">BKA16_001298</name>
</gene>
<dbReference type="Gene3D" id="3.40.309.10">
    <property type="entry name" value="Aldehyde Dehydrogenase, Chain A, domain 2"/>
    <property type="match status" value="1"/>
</dbReference>
<dbReference type="PANTHER" id="PTHR42804">
    <property type="entry name" value="ALDEHYDE DEHYDROGENASE"/>
    <property type="match status" value="1"/>
</dbReference>
<comment type="caution">
    <text evidence="3">The sequence shown here is derived from an EMBL/GenBank/DDBJ whole genome shotgun (WGS) entry which is preliminary data.</text>
</comment>
<organism evidence="3 4">
    <name type="scientific">Gordonia humi</name>
    <dbReference type="NCBI Taxonomy" id="686429"/>
    <lineage>
        <taxon>Bacteria</taxon>
        <taxon>Bacillati</taxon>
        <taxon>Actinomycetota</taxon>
        <taxon>Actinomycetes</taxon>
        <taxon>Mycobacteriales</taxon>
        <taxon>Gordoniaceae</taxon>
        <taxon>Gordonia</taxon>
    </lineage>
</organism>
<reference evidence="3 4" key="1">
    <citation type="submission" date="2020-08" db="EMBL/GenBank/DDBJ databases">
        <title>Sequencing the genomes of 1000 actinobacteria strains.</title>
        <authorList>
            <person name="Klenk H.-P."/>
        </authorList>
    </citation>
    <scope>NUCLEOTIDE SEQUENCE [LARGE SCALE GENOMIC DNA]</scope>
    <source>
        <strain evidence="3 4">DSM 45298</strain>
    </source>
</reference>
<dbReference type="InterPro" id="IPR016161">
    <property type="entry name" value="Ald_DH/histidinol_DH"/>
</dbReference>
<evidence type="ECO:0000259" key="2">
    <source>
        <dbReference type="Pfam" id="PF00171"/>
    </source>
</evidence>
<comment type="similarity">
    <text evidence="1">Belongs to the aldehyde dehydrogenase family.</text>
</comment>
<keyword evidence="4" id="KW-1185">Reference proteome</keyword>
<evidence type="ECO:0000313" key="4">
    <source>
        <dbReference type="Proteomes" id="UP000551501"/>
    </source>
</evidence>
<dbReference type="InterPro" id="IPR015590">
    <property type="entry name" value="Aldehyde_DH_dom"/>
</dbReference>
<evidence type="ECO:0000256" key="1">
    <source>
        <dbReference type="ARBA" id="ARBA00009986"/>
    </source>
</evidence>
<evidence type="ECO:0000313" key="3">
    <source>
        <dbReference type="EMBL" id="MBB4134746.1"/>
    </source>
</evidence>
<feature type="domain" description="Aldehyde dehydrogenase" evidence="2">
    <location>
        <begin position="2"/>
        <end position="91"/>
    </location>
</feature>
<name>A0A840EY85_9ACTN</name>
<dbReference type="AlphaFoldDB" id="A0A840EY85"/>
<sequence>MVALYRYTDIDDAVALANATPYGLNASVWSRDGADARALATRLRAGTVNVNEAFAAAWGSVDAPMGGMGDSGLGRRHGAGGLLKYTDAQNVAQQRLRSLQPPADTSAERWAAILIRSLNAFKTLGLR</sequence>
<dbReference type="Proteomes" id="UP000551501">
    <property type="component" value="Unassembled WGS sequence"/>
</dbReference>
<protein>
    <submittedName>
        <fullName evidence="3">Acyl-CoA reductase-like NAD-dependent aldehyde dehydrogenase</fullName>
    </submittedName>
</protein>
<dbReference type="GO" id="GO:0016620">
    <property type="term" value="F:oxidoreductase activity, acting on the aldehyde or oxo group of donors, NAD or NADP as acceptor"/>
    <property type="evidence" value="ECO:0007669"/>
    <property type="project" value="InterPro"/>
</dbReference>
<accession>A0A840EY85</accession>
<dbReference type="InterPro" id="IPR016163">
    <property type="entry name" value="Ald_DH_C"/>
</dbReference>
<proteinExistence type="inferred from homology"/>
<dbReference type="SUPFAM" id="SSF53720">
    <property type="entry name" value="ALDH-like"/>
    <property type="match status" value="1"/>
</dbReference>
<dbReference type="EMBL" id="JACIFP010000001">
    <property type="protein sequence ID" value="MBB4134746.1"/>
    <property type="molecule type" value="Genomic_DNA"/>
</dbReference>
<dbReference type="PANTHER" id="PTHR42804:SF1">
    <property type="entry name" value="ALDEHYDE DEHYDROGENASE-RELATED"/>
    <property type="match status" value="1"/>
</dbReference>